<dbReference type="InterPro" id="IPR001036">
    <property type="entry name" value="Acrflvin-R"/>
</dbReference>
<dbReference type="OrthoDB" id="9807350at2"/>
<feature type="transmembrane region" description="Helical" evidence="2">
    <location>
        <begin position="386"/>
        <end position="411"/>
    </location>
</feature>
<dbReference type="GO" id="GO:0005886">
    <property type="term" value="C:plasma membrane"/>
    <property type="evidence" value="ECO:0007669"/>
    <property type="project" value="TreeGrafter"/>
</dbReference>
<feature type="transmembrane region" description="Helical" evidence="2">
    <location>
        <begin position="360"/>
        <end position="380"/>
    </location>
</feature>
<keyword evidence="2" id="KW-1133">Transmembrane helix</keyword>
<feature type="transmembrane region" description="Helical" evidence="2">
    <location>
        <begin position="527"/>
        <end position="547"/>
    </location>
</feature>
<feature type="transmembrane region" description="Helical" evidence="2">
    <location>
        <begin position="336"/>
        <end position="353"/>
    </location>
</feature>
<accession>A0A2C9D2F4</accession>
<feature type="transmembrane region" description="Helical" evidence="2">
    <location>
        <begin position="463"/>
        <end position="490"/>
    </location>
</feature>
<dbReference type="PANTHER" id="PTHR32063:SF14">
    <property type="entry name" value="BLL4319 PROTEIN"/>
    <property type="match status" value="1"/>
</dbReference>
<dbReference type="Gene3D" id="1.20.1640.10">
    <property type="entry name" value="Multidrug efflux transporter AcrB transmembrane domain"/>
    <property type="match status" value="2"/>
</dbReference>
<dbReference type="InterPro" id="IPR027463">
    <property type="entry name" value="AcrB_DN_DC_subdom"/>
</dbReference>
<keyword evidence="2" id="KW-0812">Transmembrane</keyword>
<dbReference type="PRINTS" id="PR00702">
    <property type="entry name" value="ACRIFLAVINRP"/>
</dbReference>
<evidence type="ECO:0000256" key="1">
    <source>
        <dbReference type="SAM" id="MobiDB-lite"/>
    </source>
</evidence>
<dbReference type="Gene3D" id="3.30.70.1430">
    <property type="entry name" value="Multidrug efflux transporter AcrB pore domain"/>
    <property type="match status" value="2"/>
</dbReference>
<feature type="transmembrane region" description="Helical" evidence="2">
    <location>
        <begin position="859"/>
        <end position="875"/>
    </location>
</feature>
<feature type="transmembrane region" description="Helical" evidence="2">
    <location>
        <begin position="984"/>
        <end position="1011"/>
    </location>
</feature>
<dbReference type="RefSeq" id="WP_099554768.1">
    <property type="nucleotide sequence ID" value="NZ_LT960614.1"/>
</dbReference>
<feature type="transmembrane region" description="Helical" evidence="2">
    <location>
        <begin position="881"/>
        <end position="901"/>
    </location>
</feature>
<dbReference type="Gene3D" id="3.30.2090.10">
    <property type="entry name" value="Multidrug efflux transporter AcrB TolC docking domain, DN and DC subdomains"/>
    <property type="match status" value="2"/>
</dbReference>
<dbReference type="GO" id="GO:0042910">
    <property type="term" value="F:xenobiotic transmembrane transporter activity"/>
    <property type="evidence" value="ECO:0007669"/>
    <property type="project" value="TreeGrafter"/>
</dbReference>
<feature type="region of interest" description="Disordered" evidence="1">
    <location>
        <begin position="1030"/>
        <end position="1052"/>
    </location>
</feature>
<evidence type="ECO:0000256" key="2">
    <source>
        <dbReference type="SAM" id="Phobius"/>
    </source>
</evidence>
<dbReference type="Gene3D" id="3.30.70.1320">
    <property type="entry name" value="Multidrug efflux transporter AcrB pore domain like"/>
    <property type="match status" value="1"/>
</dbReference>
<proteinExistence type="predicted"/>
<dbReference type="Proteomes" id="UP000223606">
    <property type="component" value="Chromosome 1"/>
</dbReference>
<name>A0A2C9D2F4_9HYPH</name>
<dbReference type="KEGG" id="hdi:HDIA_0899"/>
<dbReference type="Pfam" id="PF00873">
    <property type="entry name" value="ACR_tran"/>
    <property type="match status" value="1"/>
</dbReference>
<feature type="transmembrane region" description="Helical" evidence="2">
    <location>
        <begin position="12"/>
        <end position="34"/>
    </location>
</feature>
<feature type="transmembrane region" description="Helical" evidence="2">
    <location>
        <begin position="502"/>
        <end position="521"/>
    </location>
</feature>
<gene>
    <name evidence="3" type="primary">bepE_3</name>
    <name evidence="3" type="ORF">HDIA_0899</name>
</gene>
<feature type="transmembrane region" description="Helical" evidence="2">
    <location>
        <begin position="431"/>
        <end position="451"/>
    </location>
</feature>
<evidence type="ECO:0000313" key="4">
    <source>
        <dbReference type="Proteomes" id="UP000223606"/>
    </source>
</evidence>
<dbReference type="SUPFAM" id="SSF82866">
    <property type="entry name" value="Multidrug efflux transporter AcrB transmembrane domain"/>
    <property type="match status" value="2"/>
</dbReference>
<keyword evidence="2" id="KW-0472">Membrane</keyword>
<evidence type="ECO:0000313" key="3">
    <source>
        <dbReference type="EMBL" id="SON54440.1"/>
    </source>
</evidence>
<feature type="transmembrane region" description="Helical" evidence="2">
    <location>
        <begin position="957"/>
        <end position="978"/>
    </location>
</feature>
<dbReference type="Gene3D" id="3.30.70.1440">
    <property type="entry name" value="Multidrug efflux transporter AcrB pore domain"/>
    <property type="match status" value="1"/>
</dbReference>
<protein>
    <submittedName>
        <fullName evidence="3">Efflux pump membrane transporter BepE</fullName>
    </submittedName>
</protein>
<sequence>MSERSAAFTALFVRRPVLALVINALIVVAGLAAFNGIEIRELPNIDRPIVTITTTYDGAAPETIDTEVTSVIEGAVARVAGVASISSSSQSGRSRVTAEFGDNVDIETAANDLRGAVDRVRNTLPDDADDPQVVKSDADSDPIMRVAILSDTMSIENLTTLVDDRITDRLSAVDGVADVQAYGDREAIFRVDVDEAALAARGLTLADLVTTLSSVTFDAPAGSLRTGDQALIVRADARVITAEAMGDLLVDASTRVRDIAYVSRGPDINSTQLRVNGRVGIGLGIIRASGSNTIDISNNVRQAVADLQATMPKGVEIRVTSDDATFINGALHEVEIALGLGIAVVVLVIYLFLADARATLIPAVTIPVSLIGTLAAIWLVGFSINILTLLALVLATGIVVDDAIVVLENIVRQRHLGLKSRAAAVVGTQEVFFAVLATTATLAAVFVPISFLPGQAGGLFREFGFVLAMAVAISSITALTFAPMLAAYVLPESSSGHGEGNLLGRALNAVGAVLARIYFAILRAALALPLVVIVLCLLFGAVAYVSFKALPQELTPSEDRGVILMRVSAPQGVSIDYMSRQMDQINAILKPYRDSGEAQAVLTIAGRGTQLNSGFVVMTLADWAERERGQQAIAREINAKLAKLPGMRAFAFSPNSLGIRGGGQGLRVGILGPTYEGLQEEAGKMIAAMNANPAFDGPRLDTDPTQPQLSIDINRERVKDLGISLDDLQIALQAVLDGRKIAEVNVAGDAVPVKLMSTANPVNDPKDLENLFLRSGDGRMVPMSSVATIRENASAPELDREEQTRAVTITSNLGNGVAMQGALDTARQIAATTLAPGYRLIPLGEAATLEETSSGLSKTFGFAIAIVLLVLAAQFESFVSALIIIATVPFGLAAAVFAILLTGGTINLYSQIGLVMLVGIMAKNGILVVEFANQLRDQGMSVREAIEEACRVRLRPVMMTMIATIVGAVPLVLAFGAGAEARVALGWVLVGGLGFATVFTLFLTPVMFLLLARFSKPRATGEQRLASELAEAATLSSKPPREPEPPAAGLAT</sequence>
<reference evidence="4" key="1">
    <citation type="submission" date="2017-09" db="EMBL/GenBank/DDBJ databases">
        <title>Genome sequence of Nannocystis excedens DSM 71.</title>
        <authorList>
            <person name="Blom J."/>
        </authorList>
    </citation>
    <scope>NUCLEOTIDE SEQUENCE [LARGE SCALE GENOMIC DNA]</scope>
    <source>
        <strain evidence="4">type strain: E19</strain>
    </source>
</reference>
<dbReference type="SUPFAM" id="SSF82693">
    <property type="entry name" value="Multidrug efflux transporter AcrB pore domain, PN1, PN2, PC1 and PC2 subdomains"/>
    <property type="match status" value="3"/>
</dbReference>
<organism evidence="3 4">
    <name type="scientific">Hartmannibacter diazotrophicus</name>
    <dbReference type="NCBI Taxonomy" id="1482074"/>
    <lineage>
        <taxon>Bacteria</taxon>
        <taxon>Pseudomonadati</taxon>
        <taxon>Pseudomonadota</taxon>
        <taxon>Alphaproteobacteria</taxon>
        <taxon>Hyphomicrobiales</taxon>
        <taxon>Pleomorphomonadaceae</taxon>
        <taxon>Hartmannibacter</taxon>
    </lineage>
</organism>
<dbReference type="PANTHER" id="PTHR32063">
    <property type="match status" value="1"/>
</dbReference>
<dbReference type="AlphaFoldDB" id="A0A2C9D2F4"/>
<keyword evidence="4" id="KW-1185">Reference proteome</keyword>
<dbReference type="SUPFAM" id="SSF82714">
    <property type="entry name" value="Multidrug efflux transporter AcrB TolC docking domain, DN and DC subdomains"/>
    <property type="match status" value="2"/>
</dbReference>
<dbReference type="EMBL" id="LT960614">
    <property type="protein sequence ID" value="SON54440.1"/>
    <property type="molecule type" value="Genomic_DNA"/>
</dbReference>